<dbReference type="Proteomes" id="UP001497457">
    <property type="component" value="Chromosome 19rd"/>
</dbReference>
<sequence length="298" mass="31546">MDPSEKQGSQQKKSRKALPTSRRSTGAHATASVSGVVPPGGLGVASGAFGGGSGTVAPSSGGGTNSPQAGSGLWTGSSSEWLYPPGGFVNSLQMPYPYVNFPNGNQLPENSHFVGGPSTRGTPSPNGIGLAMDGTDAHETIHIDGDETLEPGRTDRRLNWSHEEDVRLASACAMQANVVNVEDSPKERPIGHKKAKDERNGKRKSPEAISAIGEKLDKFIEASNKAEKITEVQQSLADKKLEVAKLNHKAAQEQTKGKMLDLYRDLLCGSTSGLSEQALAERSKALEDMRLALFAKEN</sequence>
<gene>
    <name evidence="3" type="ORF">URODEC1_LOCUS45663</name>
</gene>
<evidence type="ECO:0000313" key="3">
    <source>
        <dbReference type="EMBL" id="CAL4962504.1"/>
    </source>
</evidence>
<name>A0ABC8ZIX8_9POAL</name>
<dbReference type="PANTHER" id="PTHR45224:SF5">
    <property type="entry name" value="OS02G0311800 PROTEIN"/>
    <property type="match status" value="1"/>
</dbReference>
<dbReference type="PANTHER" id="PTHR45224">
    <property type="entry name" value="OS01G0527900 PROTEIN-RELATED"/>
    <property type="match status" value="1"/>
</dbReference>
<feature type="compositionally biased region" description="Basic and acidic residues" evidence="2">
    <location>
        <begin position="183"/>
        <end position="206"/>
    </location>
</feature>
<organism evidence="3 4">
    <name type="scientific">Urochloa decumbens</name>
    <dbReference type="NCBI Taxonomy" id="240449"/>
    <lineage>
        <taxon>Eukaryota</taxon>
        <taxon>Viridiplantae</taxon>
        <taxon>Streptophyta</taxon>
        <taxon>Embryophyta</taxon>
        <taxon>Tracheophyta</taxon>
        <taxon>Spermatophyta</taxon>
        <taxon>Magnoliopsida</taxon>
        <taxon>Liliopsida</taxon>
        <taxon>Poales</taxon>
        <taxon>Poaceae</taxon>
        <taxon>PACMAD clade</taxon>
        <taxon>Panicoideae</taxon>
        <taxon>Panicodae</taxon>
        <taxon>Paniceae</taxon>
        <taxon>Melinidinae</taxon>
        <taxon>Urochloa</taxon>
    </lineage>
</organism>
<dbReference type="AlphaFoldDB" id="A0ABC8ZIX8"/>
<feature type="compositionally biased region" description="Gly residues" evidence="2">
    <location>
        <begin position="38"/>
        <end position="64"/>
    </location>
</feature>
<evidence type="ECO:0000256" key="1">
    <source>
        <dbReference type="SAM" id="Coils"/>
    </source>
</evidence>
<keyword evidence="1" id="KW-0175">Coiled coil</keyword>
<proteinExistence type="predicted"/>
<keyword evidence="4" id="KW-1185">Reference proteome</keyword>
<accession>A0ABC8ZIX8</accession>
<feature type="region of interest" description="Disordered" evidence="2">
    <location>
        <begin position="1"/>
        <end position="72"/>
    </location>
</feature>
<dbReference type="EMBL" id="OZ075129">
    <property type="protein sequence ID" value="CAL4962504.1"/>
    <property type="molecule type" value="Genomic_DNA"/>
</dbReference>
<feature type="coiled-coil region" evidence="1">
    <location>
        <begin position="229"/>
        <end position="256"/>
    </location>
</feature>
<evidence type="ECO:0000313" key="4">
    <source>
        <dbReference type="Proteomes" id="UP001497457"/>
    </source>
</evidence>
<feature type="region of interest" description="Disordered" evidence="2">
    <location>
        <begin position="182"/>
        <end position="207"/>
    </location>
</feature>
<feature type="compositionally biased region" description="Polar residues" evidence="2">
    <location>
        <begin position="1"/>
        <end position="11"/>
    </location>
</feature>
<evidence type="ECO:0000256" key="2">
    <source>
        <dbReference type="SAM" id="MobiDB-lite"/>
    </source>
</evidence>
<reference evidence="3" key="1">
    <citation type="submission" date="2024-10" db="EMBL/GenBank/DDBJ databases">
        <authorList>
            <person name="Ryan C."/>
        </authorList>
    </citation>
    <scope>NUCLEOTIDE SEQUENCE [LARGE SCALE GENOMIC DNA]</scope>
</reference>
<protein>
    <submittedName>
        <fullName evidence="3">Uncharacterized protein</fullName>
    </submittedName>
</protein>